<name>A0ACB8AZR6_9AGAM</name>
<comment type="caution">
    <text evidence="1">The sequence shown here is derived from an EMBL/GenBank/DDBJ whole genome shotgun (WGS) entry which is preliminary data.</text>
</comment>
<sequence length="211" mass="23375">MPFGLQVPLLPPAIHLCSSLHRNTSLYLDSSAVPLPTALLRLPLSLPPHMLSSKVSRTACRPELAMPHGLDTSPGASPPQGFERDPHCGRVSQHLCPPQHDRDSMCTTARPASNSCEGPNPLTRSRGNLEAARHIQDCGRAVIGSEHDTTMSACRQERVAGGLRGTRYTYHRFRKERWTGVTSRWWTVLRLHLRGPLHPDPRNPQRTSLLG</sequence>
<keyword evidence="2" id="KW-1185">Reference proteome</keyword>
<organism evidence="1 2">
    <name type="scientific">Leucogyrophana mollusca</name>
    <dbReference type="NCBI Taxonomy" id="85980"/>
    <lineage>
        <taxon>Eukaryota</taxon>
        <taxon>Fungi</taxon>
        <taxon>Dikarya</taxon>
        <taxon>Basidiomycota</taxon>
        <taxon>Agaricomycotina</taxon>
        <taxon>Agaricomycetes</taxon>
        <taxon>Agaricomycetidae</taxon>
        <taxon>Boletales</taxon>
        <taxon>Boletales incertae sedis</taxon>
        <taxon>Leucogyrophana</taxon>
    </lineage>
</organism>
<protein>
    <submittedName>
        <fullName evidence="1">Uncharacterized protein</fullName>
    </submittedName>
</protein>
<evidence type="ECO:0000313" key="2">
    <source>
        <dbReference type="Proteomes" id="UP000790709"/>
    </source>
</evidence>
<gene>
    <name evidence="1" type="ORF">BV22DRAFT_902068</name>
</gene>
<dbReference type="EMBL" id="MU266756">
    <property type="protein sequence ID" value="KAH7918639.1"/>
    <property type="molecule type" value="Genomic_DNA"/>
</dbReference>
<accession>A0ACB8AZR6</accession>
<proteinExistence type="predicted"/>
<dbReference type="Proteomes" id="UP000790709">
    <property type="component" value="Unassembled WGS sequence"/>
</dbReference>
<reference evidence="1" key="1">
    <citation type="journal article" date="2021" name="New Phytol.">
        <title>Evolutionary innovations through gain and loss of genes in the ectomycorrhizal Boletales.</title>
        <authorList>
            <person name="Wu G."/>
            <person name="Miyauchi S."/>
            <person name="Morin E."/>
            <person name="Kuo A."/>
            <person name="Drula E."/>
            <person name="Varga T."/>
            <person name="Kohler A."/>
            <person name="Feng B."/>
            <person name="Cao Y."/>
            <person name="Lipzen A."/>
            <person name="Daum C."/>
            <person name="Hundley H."/>
            <person name="Pangilinan J."/>
            <person name="Johnson J."/>
            <person name="Barry K."/>
            <person name="LaButti K."/>
            <person name="Ng V."/>
            <person name="Ahrendt S."/>
            <person name="Min B."/>
            <person name="Choi I.G."/>
            <person name="Park H."/>
            <person name="Plett J.M."/>
            <person name="Magnuson J."/>
            <person name="Spatafora J.W."/>
            <person name="Nagy L.G."/>
            <person name="Henrissat B."/>
            <person name="Grigoriev I.V."/>
            <person name="Yang Z.L."/>
            <person name="Xu J."/>
            <person name="Martin F.M."/>
        </authorList>
    </citation>
    <scope>NUCLEOTIDE SEQUENCE</scope>
    <source>
        <strain evidence="1">KUC20120723A-06</strain>
    </source>
</reference>
<evidence type="ECO:0000313" key="1">
    <source>
        <dbReference type="EMBL" id="KAH7918639.1"/>
    </source>
</evidence>